<protein>
    <submittedName>
        <fullName evidence="1">Uncharacterized protein</fullName>
    </submittedName>
</protein>
<dbReference type="GeneID" id="22912959"/>
<name>A0A023B668_GRENI</name>
<accession>A0A023B668</accession>
<dbReference type="RefSeq" id="XP_011134037.1">
    <property type="nucleotide sequence ID" value="XM_011135735.1"/>
</dbReference>
<sequence>MKKQILFATGVAALGERDTNQFYSLTCGRVPWDPDAVPDLSTRYPFGADGETCTTPADYLLQTAPFYDGEQTGFWADCERAFAFDVCEDYMKPVCDSFCKDACLSHCREPFATFQALQTCVNSHGLNSCAYRYGLVNFISIKSACQ</sequence>
<organism evidence="1 2">
    <name type="scientific">Gregarina niphandrodes</name>
    <name type="common">Septate eugregarine</name>
    <dbReference type="NCBI Taxonomy" id="110365"/>
    <lineage>
        <taxon>Eukaryota</taxon>
        <taxon>Sar</taxon>
        <taxon>Alveolata</taxon>
        <taxon>Apicomplexa</taxon>
        <taxon>Conoidasida</taxon>
        <taxon>Gregarinasina</taxon>
        <taxon>Eugregarinorida</taxon>
        <taxon>Gregarinidae</taxon>
        <taxon>Gregarina</taxon>
    </lineage>
</organism>
<gene>
    <name evidence="1" type="ORF">GNI_081800</name>
</gene>
<dbReference type="EMBL" id="AFNH02000613">
    <property type="protein sequence ID" value="EZG65879.1"/>
    <property type="molecule type" value="Genomic_DNA"/>
</dbReference>
<dbReference type="Proteomes" id="UP000019763">
    <property type="component" value="Unassembled WGS sequence"/>
</dbReference>
<proteinExistence type="predicted"/>
<comment type="caution">
    <text evidence="1">The sequence shown here is derived from an EMBL/GenBank/DDBJ whole genome shotgun (WGS) entry which is preliminary data.</text>
</comment>
<dbReference type="AlphaFoldDB" id="A0A023B668"/>
<reference evidence="1" key="1">
    <citation type="submission" date="2013-12" db="EMBL/GenBank/DDBJ databases">
        <authorList>
            <person name="Omoto C.K."/>
            <person name="Sibley D."/>
            <person name="Venepally P."/>
            <person name="Hadjithomas M."/>
            <person name="Karamycheva S."/>
            <person name="Brunk B."/>
            <person name="Roos D."/>
            <person name="Caler E."/>
            <person name="Lorenzi H."/>
        </authorList>
    </citation>
    <scope>NUCLEOTIDE SEQUENCE</scope>
</reference>
<keyword evidence="2" id="KW-1185">Reference proteome</keyword>
<evidence type="ECO:0000313" key="1">
    <source>
        <dbReference type="EMBL" id="EZG65879.1"/>
    </source>
</evidence>
<dbReference type="VEuPathDB" id="CryptoDB:GNI_081800"/>
<evidence type="ECO:0000313" key="2">
    <source>
        <dbReference type="Proteomes" id="UP000019763"/>
    </source>
</evidence>